<dbReference type="Gene3D" id="3.40.50.2000">
    <property type="entry name" value="Glycogen Phosphorylase B"/>
    <property type="match status" value="1"/>
</dbReference>
<dbReference type="SUPFAM" id="SSF53756">
    <property type="entry name" value="UDP-Glycosyltransferase/glycogen phosphorylase"/>
    <property type="match status" value="2"/>
</dbReference>
<comment type="catalytic activity">
    <reaction evidence="6">
        <text>glucuronate acceptor + UDP-alpha-D-glucuronate = acceptor beta-D-glucuronoside + UDP + H(+)</text>
        <dbReference type="Rhea" id="RHEA:21032"/>
        <dbReference type="ChEBI" id="CHEBI:15378"/>
        <dbReference type="ChEBI" id="CHEBI:58052"/>
        <dbReference type="ChEBI" id="CHEBI:58223"/>
        <dbReference type="ChEBI" id="CHEBI:132367"/>
        <dbReference type="ChEBI" id="CHEBI:132368"/>
        <dbReference type="EC" id="2.4.1.17"/>
    </reaction>
</comment>
<gene>
    <name evidence="7" type="ORF">SVUK_LOCUS15043</name>
</gene>
<dbReference type="PANTHER" id="PTHR48043:SF5">
    <property type="entry name" value="UDP-GLUCURONOSYLTRANSFERASE UGT-58-RELATED"/>
    <property type="match status" value="1"/>
</dbReference>
<dbReference type="Proteomes" id="UP000270094">
    <property type="component" value="Unassembled WGS sequence"/>
</dbReference>
<dbReference type="AlphaFoldDB" id="A0A3P7LBC8"/>
<evidence type="ECO:0000256" key="6">
    <source>
        <dbReference type="ARBA" id="ARBA00047475"/>
    </source>
</evidence>
<comment type="similarity">
    <text evidence="1">Belongs to the UDP-glycosyltransferase family.</text>
</comment>
<sequence length="295" mass="33622">MKKHYPGIETAFDIERNASINFVNNPPIFDFARPYMPRVNFVGGLHCHNATDLGGALNDFVKAANDNEGFVLITSGFTAQWDKAPKWVKVSGIFRQNLLPWYNFKLFRMFSWALSEHCLRCDSFGSTMVTQYLNYRQMCSCSLGYLNRIFWVIATSDAPTVLFIPIFLGQGKKALSGHPKCRAHISHGGINSVIESVWHGVPTIGIPLTVAGYDNLLRISARKAGLLIPKTELTQDKLIWALNEIRKKTYKEEMLVFQDMLRDVPYTELTHAAFWVEFIERHQEVCEINNVITMP</sequence>
<evidence type="ECO:0000256" key="5">
    <source>
        <dbReference type="ARBA" id="ARBA00022729"/>
    </source>
</evidence>
<dbReference type="InterPro" id="IPR050271">
    <property type="entry name" value="UDP-glycosyltransferase"/>
</dbReference>
<dbReference type="PANTHER" id="PTHR48043">
    <property type="entry name" value="EG:EG0003.4 PROTEIN-RELATED"/>
    <property type="match status" value="1"/>
</dbReference>
<protein>
    <recommendedName>
        <fullName evidence="2">glucuronosyltransferase</fullName>
        <ecNumber evidence="2">2.4.1.17</ecNumber>
    </recommendedName>
</protein>
<dbReference type="GO" id="GO:0015020">
    <property type="term" value="F:glucuronosyltransferase activity"/>
    <property type="evidence" value="ECO:0007669"/>
    <property type="project" value="UniProtKB-EC"/>
</dbReference>
<evidence type="ECO:0000256" key="2">
    <source>
        <dbReference type="ARBA" id="ARBA00012544"/>
    </source>
</evidence>
<dbReference type="EC" id="2.4.1.17" evidence="2"/>
<reference evidence="7 8" key="1">
    <citation type="submission" date="2018-11" db="EMBL/GenBank/DDBJ databases">
        <authorList>
            <consortium name="Pathogen Informatics"/>
        </authorList>
    </citation>
    <scope>NUCLEOTIDE SEQUENCE [LARGE SCALE GENOMIC DNA]</scope>
</reference>
<accession>A0A3P7LBC8</accession>
<keyword evidence="3" id="KW-0328">Glycosyltransferase</keyword>
<proteinExistence type="inferred from homology"/>
<name>A0A3P7LBC8_STRVU</name>
<evidence type="ECO:0000256" key="1">
    <source>
        <dbReference type="ARBA" id="ARBA00009995"/>
    </source>
</evidence>
<dbReference type="Pfam" id="PF00201">
    <property type="entry name" value="UDPGT"/>
    <property type="match status" value="2"/>
</dbReference>
<dbReference type="InterPro" id="IPR002213">
    <property type="entry name" value="UDP_glucos_trans"/>
</dbReference>
<evidence type="ECO:0000256" key="4">
    <source>
        <dbReference type="ARBA" id="ARBA00022679"/>
    </source>
</evidence>
<keyword evidence="5" id="KW-0732">Signal</keyword>
<keyword evidence="4" id="KW-0808">Transferase</keyword>
<keyword evidence="8" id="KW-1185">Reference proteome</keyword>
<organism evidence="7 8">
    <name type="scientific">Strongylus vulgaris</name>
    <name type="common">Blood worm</name>
    <dbReference type="NCBI Taxonomy" id="40348"/>
    <lineage>
        <taxon>Eukaryota</taxon>
        <taxon>Metazoa</taxon>
        <taxon>Ecdysozoa</taxon>
        <taxon>Nematoda</taxon>
        <taxon>Chromadorea</taxon>
        <taxon>Rhabditida</taxon>
        <taxon>Rhabditina</taxon>
        <taxon>Rhabditomorpha</taxon>
        <taxon>Strongyloidea</taxon>
        <taxon>Strongylidae</taxon>
        <taxon>Strongylus</taxon>
    </lineage>
</organism>
<evidence type="ECO:0000313" key="7">
    <source>
        <dbReference type="EMBL" id="VDM80045.1"/>
    </source>
</evidence>
<evidence type="ECO:0000256" key="3">
    <source>
        <dbReference type="ARBA" id="ARBA00022676"/>
    </source>
</evidence>
<evidence type="ECO:0000313" key="8">
    <source>
        <dbReference type="Proteomes" id="UP000270094"/>
    </source>
</evidence>
<dbReference type="EMBL" id="UYYB01107207">
    <property type="protein sequence ID" value="VDM80045.1"/>
    <property type="molecule type" value="Genomic_DNA"/>
</dbReference>
<dbReference type="OrthoDB" id="5835829at2759"/>